<keyword evidence="3" id="KW-1185">Reference proteome</keyword>
<protein>
    <submittedName>
        <fullName evidence="1">Uncharacterized protein</fullName>
    </submittedName>
</protein>
<name>A0A511HPW0_9BACT</name>
<dbReference type="EMBL" id="BJVY01000094">
    <property type="protein sequence ID" value="GEL75623.1"/>
    <property type="molecule type" value="Genomic_DNA"/>
</dbReference>
<dbReference type="Proteomes" id="UP000198717">
    <property type="component" value="Unassembled WGS sequence"/>
</dbReference>
<organism evidence="1 4">
    <name type="scientific">Myxococcus virescens</name>
    <dbReference type="NCBI Taxonomy" id="83456"/>
    <lineage>
        <taxon>Bacteria</taxon>
        <taxon>Pseudomonadati</taxon>
        <taxon>Myxococcota</taxon>
        <taxon>Myxococcia</taxon>
        <taxon>Myxococcales</taxon>
        <taxon>Cystobacterineae</taxon>
        <taxon>Myxococcaceae</taxon>
        <taxon>Myxococcus</taxon>
    </lineage>
</organism>
<dbReference type="Proteomes" id="UP000321224">
    <property type="component" value="Unassembled WGS sequence"/>
</dbReference>
<reference evidence="1 4" key="2">
    <citation type="submission" date="2019-07" db="EMBL/GenBank/DDBJ databases">
        <title>Whole genome shotgun sequence of Myxococcus virescens NBRC 100334.</title>
        <authorList>
            <person name="Hosoyama A."/>
            <person name="Uohara A."/>
            <person name="Ohji S."/>
            <person name="Ichikawa N."/>
        </authorList>
    </citation>
    <scope>NUCLEOTIDE SEQUENCE [LARGE SCALE GENOMIC DNA]</scope>
    <source>
        <strain evidence="1 4">NBRC 100334</strain>
    </source>
</reference>
<dbReference type="AlphaFoldDB" id="A0A511HPW0"/>
<reference evidence="2 3" key="1">
    <citation type="submission" date="2016-10" db="EMBL/GenBank/DDBJ databases">
        <authorList>
            <person name="Varghese N."/>
            <person name="Submissions S."/>
        </authorList>
    </citation>
    <scope>NUCLEOTIDE SEQUENCE [LARGE SCALE GENOMIC DNA]</scope>
    <source>
        <strain evidence="2 3">DSM 2260</strain>
    </source>
</reference>
<comment type="caution">
    <text evidence="1">The sequence shown here is derived from an EMBL/GenBank/DDBJ whole genome shotgun (WGS) entry which is preliminary data.</text>
</comment>
<evidence type="ECO:0000313" key="2">
    <source>
        <dbReference type="EMBL" id="SDF28047.1"/>
    </source>
</evidence>
<dbReference type="EMBL" id="FNAJ01000027">
    <property type="protein sequence ID" value="SDF28047.1"/>
    <property type="molecule type" value="Genomic_DNA"/>
</dbReference>
<sequence length="79" mass="8953">MKIKSTTAFRAYTTMRANEAITTKRFIVKSVNKDGSISRMAPTKTDWQLNAFEEADAAEARRVELERLNPGSRFAFVPL</sequence>
<proteinExistence type="predicted"/>
<evidence type="ECO:0000313" key="4">
    <source>
        <dbReference type="Proteomes" id="UP000321224"/>
    </source>
</evidence>
<evidence type="ECO:0000313" key="3">
    <source>
        <dbReference type="Proteomes" id="UP000198717"/>
    </source>
</evidence>
<dbReference type="RefSeq" id="WP_090495764.1">
    <property type="nucleotide sequence ID" value="NZ_BJVY01000094.1"/>
</dbReference>
<gene>
    <name evidence="1" type="ORF">MVI01_74070</name>
    <name evidence="2" type="ORF">SAMN04488504_12770</name>
</gene>
<evidence type="ECO:0000313" key="1">
    <source>
        <dbReference type="EMBL" id="GEL75623.1"/>
    </source>
</evidence>
<accession>A0A511HPW0</accession>